<reference evidence="1" key="1">
    <citation type="submission" date="2018-05" db="EMBL/GenBank/DDBJ databases">
        <authorList>
            <person name="Lanie J.A."/>
            <person name="Ng W.-L."/>
            <person name="Kazmierczak K.M."/>
            <person name="Andrzejewski T.M."/>
            <person name="Davidsen T.M."/>
            <person name="Wayne K.J."/>
            <person name="Tettelin H."/>
            <person name="Glass J.I."/>
            <person name="Rusch D."/>
            <person name="Podicherti R."/>
            <person name="Tsui H.-C.T."/>
            <person name="Winkler M.E."/>
        </authorList>
    </citation>
    <scope>NUCLEOTIDE SEQUENCE</scope>
</reference>
<evidence type="ECO:0000313" key="1">
    <source>
        <dbReference type="EMBL" id="SUZ97259.1"/>
    </source>
</evidence>
<dbReference type="EMBL" id="UINC01002492">
    <property type="protein sequence ID" value="SUZ97259.1"/>
    <property type="molecule type" value="Genomic_DNA"/>
</dbReference>
<sequence length="79" mass="9087">MDKLIDIVNRAIEDYGFRQIAQWSPEDVVVMWDLTNEEAGVLTGPIKMALDILPIPVEPDDYISEKARFRQIIDKALRT</sequence>
<organism evidence="1">
    <name type="scientific">marine metagenome</name>
    <dbReference type="NCBI Taxonomy" id="408172"/>
    <lineage>
        <taxon>unclassified sequences</taxon>
        <taxon>metagenomes</taxon>
        <taxon>ecological metagenomes</taxon>
    </lineage>
</organism>
<accession>A0A381S1J2</accession>
<dbReference type="AlphaFoldDB" id="A0A381S1J2"/>
<name>A0A381S1J2_9ZZZZ</name>
<proteinExistence type="predicted"/>
<gene>
    <name evidence="1" type="ORF">METZ01_LOCUS50113</name>
</gene>
<protein>
    <submittedName>
        <fullName evidence="1">Uncharacterized protein</fullName>
    </submittedName>
</protein>